<protein>
    <submittedName>
        <fullName evidence="2">Uncharacterized protein</fullName>
    </submittedName>
</protein>
<organism evidence="2 3">
    <name type="scientific">Mycena pura</name>
    <dbReference type="NCBI Taxonomy" id="153505"/>
    <lineage>
        <taxon>Eukaryota</taxon>
        <taxon>Fungi</taxon>
        <taxon>Dikarya</taxon>
        <taxon>Basidiomycota</taxon>
        <taxon>Agaricomycotina</taxon>
        <taxon>Agaricomycetes</taxon>
        <taxon>Agaricomycetidae</taxon>
        <taxon>Agaricales</taxon>
        <taxon>Marasmiineae</taxon>
        <taxon>Mycenaceae</taxon>
        <taxon>Mycena</taxon>
    </lineage>
</organism>
<keyword evidence="3" id="KW-1185">Reference proteome</keyword>
<dbReference type="AlphaFoldDB" id="A0AAD6YM24"/>
<dbReference type="Proteomes" id="UP001219525">
    <property type="component" value="Unassembled WGS sequence"/>
</dbReference>
<name>A0AAD6YM24_9AGAR</name>
<comment type="caution">
    <text evidence="2">The sequence shown here is derived from an EMBL/GenBank/DDBJ whole genome shotgun (WGS) entry which is preliminary data.</text>
</comment>
<sequence>MPHETDRQWATDIALELIVLIRLMETVTLDADLFSDSNDESEADQEQLGSDSGSEDSEEQILEGSLSMVLIRGLADLHSRRYLIDRRPIQKSTAFTYLLTQTWKTERPNIFRSYLFDPHGF</sequence>
<feature type="region of interest" description="Disordered" evidence="1">
    <location>
        <begin position="34"/>
        <end position="61"/>
    </location>
</feature>
<evidence type="ECO:0000313" key="3">
    <source>
        <dbReference type="Proteomes" id="UP001219525"/>
    </source>
</evidence>
<dbReference type="EMBL" id="JARJCW010000006">
    <property type="protein sequence ID" value="KAJ7223216.1"/>
    <property type="molecule type" value="Genomic_DNA"/>
</dbReference>
<proteinExistence type="predicted"/>
<reference evidence="2" key="1">
    <citation type="submission" date="2023-03" db="EMBL/GenBank/DDBJ databases">
        <title>Massive genome expansion in bonnet fungi (Mycena s.s.) driven by repeated elements and novel gene families across ecological guilds.</title>
        <authorList>
            <consortium name="Lawrence Berkeley National Laboratory"/>
            <person name="Harder C.B."/>
            <person name="Miyauchi S."/>
            <person name="Viragh M."/>
            <person name="Kuo A."/>
            <person name="Thoen E."/>
            <person name="Andreopoulos B."/>
            <person name="Lu D."/>
            <person name="Skrede I."/>
            <person name="Drula E."/>
            <person name="Henrissat B."/>
            <person name="Morin E."/>
            <person name="Kohler A."/>
            <person name="Barry K."/>
            <person name="LaButti K."/>
            <person name="Morin E."/>
            <person name="Salamov A."/>
            <person name="Lipzen A."/>
            <person name="Mereny Z."/>
            <person name="Hegedus B."/>
            <person name="Baldrian P."/>
            <person name="Stursova M."/>
            <person name="Weitz H."/>
            <person name="Taylor A."/>
            <person name="Grigoriev I.V."/>
            <person name="Nagy L.G."/>
            <person name="Martin F."/>
            <person name="Kauserud H."/>
        </authorList>
    </citation>
    <scope>NUCLEOTIDE SEQUENCE</scope>
    <source>
        <strain evidence="2">9144</strain>
    </source>
</reference>
<accession>A0AAD6YM24</accession>
<evidence type="ECO:0000256" key="1">
    <source>
        <dbReference type="SAM" id="MobiDB-lite"/>
    </source>
</evidence>
<evidence type="ECO:0000313" key="2">
    <source>
        <dbReference type="EMBL" id="KAJ7223216.1"/>
    </source>
</evidence>
<gene>
    <name evidence="2" type="ORF">GGX14DRAFT_387555</name>
</gene>